<evidence type="ECO:0000313" key="4">
    <source>
        <dbReference type="Proteomes" id="UP000701801"/>
    </source>
</evidence>
<feature type="domain" description="Zn(2)-C6 fungal-type" evidence="2">
    <location>
        <begin position="8"/>
        <end position="37"/>
    </location>
</feature>
<proteinExistence type="predicted"/>
<accession>A0A9N9LYM9</accession>
<dbReference type="SUPFAM" id="SSF57701">
    <property type="entry name" value="Zn2/Cys6 DNA-binding domain"/>
    <property type="match status" value="1"/>
</dbReference>
<reference evidence="3" key="1">
    <citation type="submission" date="2021-07" db="EMBL/GenBank/DDBJ databases">
        <authorList>
            <person name="Durling M."/>
        </authorList>
    </citation>
    <scope>NUCLEOTIDE SEQUENCE</scope>
</reference>
<dbReference type="InterPro" id="IPR001138">
    <property type="entry name" value="Zn2Cys6_DnaBD"/>
</dbReference>
<protein>
    <recommendedName>
        <fullName evidence="2">Zn(2)-C6 fungal-type domain-containing protein</fullName>
    </recommendedName>
</protein>
<evidence type="ECO:0000313" key="3">
    <source>
        <dbReference type="EMBL" id="CAG8981490.1"/>
    </source>
</evidence>
<dbReference type="AlphaFoldDB" id="A0A9N9LYM9"/>
<gene>
    <name evidence="3" type="ORF">HYALB_00003061</name>
</gene>
<dbReference type="PROSITE" id="PS50048">
    <property type="entry name" value="ZN2_CY6_FUNGAL_2"/>
    <property type="match status" value="1"/>
</dbReference>
<dbReference type="SMART" id="SM00066">
    <property type="entry name" value="GAL4"/>
    <property type="match status" value="1"/>
</dbReference>
<dbReference type="EMBL" id="CAJVRM010000485">
    <property type="protein sequence ID" value="CAG8981490.1"/>
    <property type="molecule type" value="Genomic_DNA"/>
</dbReference>
<keyword evidence="1" id="KW-0539">Nucleus</keyword>
<dbReference type="Proteomes" id="UP000701801">
    <property type="component" value="Unassembled WGS sequence"/>
</dbReference>
<dbReference type="Pfam" id="PF00172">
    <property type="entry name" value="Zn_clus"/>
    <property type="match status" value="1"/>
</dbReference>
<dbReference type="GO" id="GO:0000981">
    <property type="term" value="F:DNA-binding transcription factor activity, RNA polymerase II-specific"/>
    <property type="evidence" value="ECO:0007669"/>
    <property type="project" value="InterPro"/>
</dbReference>
<dbReference type="PANTHER" id="PTHR37540">
    <property type="entry name" value="TRANSCRIPTION FACTOR (ACR-2), PUTATIVE-RELATED-RELATED"/>
    <property type="match status" value="1"/>
</dbReference>
<keyword evidence="4" id="KW-1185">Reference proteome</keyword>
<dbReference type="InterPro" id="IPR036864">
    <property type="entry name" value="Zn2-C6_fun-type_DNA-bd_sf"/>
</dbReference>
<dbReference type="CDD" id="cd00067">
    <property type="entry name" value="GAL4"/>
    <property type="match status" value="1"/>
</dbReference>
<organism evidence="3 4">
    <name type="scientific">Hymenoscyphus albidus</name>
    <dbReference type="NCBI Taxonomy" id="595503"/>
    <lineage>
        <taxon>Eukaryota</taxon>
        <taxon>Fungi</taxon>
        <taxon>Dikarya</taxon>
        <taxon>Ascomycota</taxon>
        <taxon>Pezizomycotina</taxon>
        <taxon>Leotiomycetes</taxon>
        <taxon>Helotiales</taxon>
        <taxon>Helotiaceae</taxon>
        <taxon>Hymenoscyphus</taxon>
    </lineage>
</organism>
<dbReference type="PANTHER" id="PTHR37540:SF5">
    <property type="entry name" value="TRANSCRIPTION FACTOR DOMAIN-CONTAINING PROTEIN"/>
    <property type="match status" value="1"/>
</dbReference>
<sequence length="485" mass="54683">MRLTLRRSCDACAKAKHRCDLQTPCSRCIKRNIHCVFQNEPLTAISIVPMSKSSLIQTGRVSKAIDDQAMFPRVNTENRLMVGAPFPSAFGAGFLDPFDSYPQTSLPRIRVQGLIHHFLSKIAFQYYPLDLNPASNPFIASWWPLALTDPALFNVSLQTASLDDELREQRGFPHSETLMADSVVLVRKKIQDPSLAFQDATMDAVVTMAAIEFGKGKFEVSKMHISGVIRMVELRGGLQEVKKSSPLTARMVPWVAMLVYGTPQFPTQNDLGFGDGVSTTQIWKEAFSTDTDTNGLVLRSLDLEPSIQDIFSRLRNVFSHFSKINPHKFSEMSSTDLHDLTCFILHRLLPMIETPNTPSPSLTISNCLRCAISIYFLIIHGPTYYSHTSLLTFLVLRLQKHLELLPELVNADDSLKLWLVSLGMTASKGITDDYWFAERASILATSSNIKSWEDVVVRLRDVLWLDTQRCRPIFQTWEEVLNNVL</sequence>
<dbReference type="Gene3D" id="4.10.240.10">
    <property type="entry name" value="Zn(2)-C6 fungal-type DNA-binding domain"/>
    <property type="match status" value="1"/>
</dbReference>
<evidence type="ECO:0000259" key="2">
    <source>
        <dbReference type="PROSITE" id="PS50048"/>
    </source>
</evidence>
<comment type="caution">
    <text evidence="3">The sequence shown here is derived from an EMBL/GenBank/DDBJ whole genome shotgun (WGS) entry which is preliminary data.</text>
</comment>
<name>A0A9N9LYM9_9HELO</name>
<dbReference type="PROSITE" id="PS00463">
    <property type="entry name" value="ZN2_CY6_FUNGAL_1"/>
    <property type="match status" value="1"/>
</dbReference>
<dbReference type="GO" id="GO:0008270">
    <property type="term" value="F:zinc ion binding"/>
    <property type="evidence" value="ECO:0007669"/>
    <property type="project" value="InterPro"/>
</dbReference>
<dbReference type="OrthoDB" id="5376287at2759"/>
<evidence type="ECO:0000256" key="1">
    <source>
        <dbReference type="ARBA" id="ARBA00023242"/>
    </source>
</evidence>